<dbReference type="Gene3D" id="3.20.20.80">
    <property type="entry name" value="Glycosidases"/>
    <property type="match status" value="1"/>
</dbReference>
<dbReference type="InterPro" id="IPR017853">
    <property type="entry name" value="GH"/>
</dbReference>
<dbReference type="PANTHER" id="PTHR43405:SF1">
    <property type="entry name" value="GLYCOSYL HYDROLASE DIGH"/>
    <property type="match status" value="1"/>
</dbReference>
<dbReference type="EMBL" id="VWLE01000560">
    <property type="protein sequence ID" value="KAA3938197.1"/>
    <property type="molecule type" value="Genomic_DNA"/>
</dbReference>
<dbReference type="Pfam" id="PF02638">
    <property type="entry name" value="GHL10"/>
    <property type="match status" value="1"/>
</dbReference>
<feature type="signal peptide" evidence="2">
    <location>
        <begin position="1"/>
        <end position="22"/>
    </location>
</feature>
<dbReference type="PANTHER" id="PTHR43405">
    <property type="entry name" value="GLYCOSYL HYDROLASE DIGH"/>
    <property type="match status" value="1"/>
</dbReference>
<evidence type="ECO:0000313" key="4">
    <source>
        <dbReference type="EMBL" id="KAA3938197.1"/>
    </source>
</evidence>
<reference evidence="4 5" key="1">
    <citation type="journal article" date="2019" name="Nat. Med.">
        <title>A library of human gut bacterial isolates paired with longitudinal multiomics data enables mechanistic microbiome research.</title>
        <authorList>
            <person name="Poyet M."/>
            <person name="Groussin M."/>
            <person name="Gibbons S.M."/>
            <person name="Avila-Pacheco J."/>
            <person name="Jiang X."/>
            <person name="Kearney S.M."/>
            <person name="Perrotta A.R."/>
            <person name="Berdy B."/>
            <person name="Zhao S."/>
            <person name="Lieberman T.D."/>
            <person name="Swanson P.K."/>
            <person name="Smith M."/>
            <person name="Roesemann S."/>
            <person name="Alexander J.E."/>
            <person name="Rich S.A."/>
            <person name="Livny J."/>
            <person name="Vlamakis H."/>
            <person name="Clish C."/>
            <person name="Bullock K."/>
            <person name="Deik A."/>
            <person name="Scott J."/>
            <person name="Pierce K.A."/>
            <person name="Xavier R.J."/>
            <person name="Alm E.J."/>
        </authorList>
    </citation>
    <scope>NUCLEOTIDE SEQUENCE [LARGE SCALE GENOMIC DNA]</scope>
    <source>
        <strain evidence="4 5">BIOML-A163</strain>
    </source>
</reference>
<dbReference type="AlphaFoldDB" id="A0A5M5BYR1"/>
<dbReference type="GO" id="GO:0016787">
    <property type="term" value="F:hydrolase activity"/>
    <property type="evidence" value="ECO:0007669"/>
    <property type="project" value="UniProtKB-KW"/>
</dbReference>
<name>A0A5M5BYR1_BACOV</name>
<evidence type="ECO:0000259" key="3">
    <source>
        <dbReference type="Pfam" id="PF02638"/>
    </source>
</evidence>
<comment type="caution">
    <text evidence="4">The sequence shown here is derived from an EMBL/GenBank/DDBJ whole genome shotgun (WGS) entry which is preliminary data.</text>
</comment>
<dbReference type="InterPro" id="IPR052177">
    <property type="entry name" value="Divisome_Glycosyl_Hydrolase"/>
</dbReference>
<dbReference type="Proteomes" id="UP000323717">
    <property type="component" value="Unassembled WGS sequence"/>
</dbReference>
<evidence type="ECO:0000313" key="5">
    <source>
        <dbReference type="Proteomes" id="UP000323717"/>
    </source>
</evidence>
<accession>A0A5M5BYR1</accession>
<keyword evidence="4" id="KW-0378">Hydrolase</keyword>
<feature type="chain" id="PRO_5024281345" evidence="2">
    <location>
        <begin position="23"/>
        <end position="401"/>
    </location>
</feature>
<gene>
    <name evidence="4" type="ORF">F3D71_25210</name>
</gene>
<dbReference type="SUPFAM" id="SSF51445">
    <property type="entry name" value="(Trans)glycosidases"/>
    <property type="match status" value="1"/>
</dbReference>
<sequence length="401" mass="47042">MSKKLRFCLCLSILFISLQSIAKTTEQGIRGVWVPAPRFTPVLHSYQGVKDFVKTLDELNMNSIFLVSYAETKTIYRSDVLMHYSTYKTQEESYLLSGYSKQYQSPTNDPVRDLIDEAHKHDIKVFFWFEYGFMGEGRPISPNNPLLAKNPHWLGIDNQQHPANYNQHDYYFNAYNPAVQNFLIELIEEALMLYPDLDGIQGDDRFPAMPRNSGYDTYTVSLYQSQHQGNNPPVDYNNSEWVHWRLDILNTFAKRLYKRIKAKSPNVMISFAPNPYPWCEENLMQEWPRWCKEKVCDLLAVQCYRYSVDAYRATVSEVLKYIHQNNPNQLFAPGMILMEGSNSKMSPELLQKQLRINRELGINSEIYFYNKGIDNPSVRKVLKQIYQYKVMFPTNSRKTKR</sequence>
<organism evidence="4 5">
    <name type="scientific">Bacteroides ovatus</name>
    <dbReference type="NCBI Taxonomy" id="28116"/>
    <lineage>
        <taxon>Bacteria</taxon>
        <taxon>Pseudomonadati</taxon>
        <taxon>Bacteroidota</taxon>
        <taxon>Bacteroidia</taxon>
        <taxon>Bacteroidales</taxon>
        <taxon>Bacteroidaceae</taxon>
        <taxon>Bacteroides</taxon>
    </lineage>
</organism>
<evidence type="ECO:0000256" key="2">
    <source>
        <dbReference type="SAM" id="SignalP"/>
    </source>
</evidence>
<feature type="domain" description="Glycosyl hydrolase-like 10" evidence="3">
    <location>
        <begin position="29"/>
        <end position="315"/>
    </location>
</feature>
<keyword evidence="1 2" id="KW-0732">Signal</keyword>
<proteinExistence type="predicted"/>
<evidence type="ECO:0000256" key="1">
    <source>
        <dbReference type="ARBA" id="ARBA00022729"/>
    </source>
</evidence>
<dbReference type="InterPro" id="IPR003790">
    <property type="entry name" value="GHL10"/>
</dbReference>
<dbReference type="RefSeq" id="WP_032849868.1">
    <property type="nucleotide sequence ID" value="NZ_CAKJYS010000002.1"/>
</dbReference>
<protein>
    <submittedName>
        <fullName evidence="4">Family 10 glycosylhydrolase</fullName>
    </submittedName>
</protein>